<keyword evidence="2" id="KW-1185">Reference proteome</keyword>
<sequence>MAWGCATRTWPRRRSGSSRCDTRATLAICICSSSSRLSRRERHGGISIQHRGHLDGDPEGMCFSLQSRDFIADRHGWTVVRCKCLHSRLRDARNSHCNGKAESTKHYGTIKPGILNGHAYNIVSAFQTATENMLVVTFLTSSD</sequence>
<evidence type="ECO:0000313" key="2">
    <source>
        <dbReference type="Proteomes" id="UP000001514"/>
    </source>
</evidence>
<protein>
    <submittedName>
        <fullName evidence="1">Uncharacterized protein</fullName>
    </submittedName>
</protein>
<evidence type="ECO:0000313" key="1">
    <source>
        <dbReference type="EMBL" id="EFJ36089.1"/>
    </source>
</evidence>
<name>D8QVN2_SELML</name>
<dbReference type="EMBL" id="GL377567">
    <property type="protein sequence ID" value="EFJ36089.1"/>
    <property type="molecule type" value="Genomic_DNA"/>
</dbReference>
<dbReference type="InParanoid" id="D8QVN2"/>
<gene>
    <name evidence="1" type="ORF">SELMODRAFT_404536</name>
</gene>
<reference evidence="1 2" key="1">
    <citation type="journal article" date="2011" name="Science">
        <title>The Selaginella genome identifies genetic changes associated with the evolution of vascular plants.</title>
        <authorList>
            <person name="Banks J.A."/>
            <person name="Nishiyama T."/>
            <person name="Hasebe M."/>
            <person name="Bowman J.L."/>
            <person name="Gribskov M."/>
            <person name="dePamphilis C."/>
            <person name="Albert V.A."/>
            <person name="Aono N."/>
            <person name="Aoyama T."/>
            <person name="Ambrose B.A."/>
            <person name="Ashton N.W."/>
            <person name="Axtell M.J."/>
            <person name="Barker E."/>
            <person name="Barker M.S."/>
            <person name="Bennetzen J.L."/>
            <person name="Bonawitz N.D."/>
            <person name="Chapple C."/>
            <person name="Cheng C."/>
            <person name="Correa L.G."/>
            <person name="Dacre M."/>
            <person name="DeBarry J."/>
            <person name="Dreyer I."/>
            <person name="Elias M."/>
            <person name="Engstrom E.M."/>
            <person name="Estelle M."/>
            <person name="Feng L."/>
            <person name="Finet C."/>
            <person name="Floyd S.K."/>
            <person name="Frommer W.B."/>
            <person name="Fujita T."/>
            <person name="Gramzow L."/>
            <person name="Gutensohn M."/>
            <person name="Harholt J."/>
            <person name="Hattori M."/>
            <person name="Heyl A."/>
            <person name="Hirai T."/>
            <person name="Hiwatashi Y."/>
            <person name="Ishikawa M."/>
            <person name="Iwata M."/>
            <person name="Karol K.G."/>
            <person name="Koehler B."/>
            <person name="Kolukisaoglu U."/>
            <person name="Kubo M."/>
            <person name="Kurata T."/>
            <person name="Lalonde S."/>
            <person name="Li K."/>
            <person name="Li Y."/>
            <person name="Litt A."/>
            <person name="Lyons E."/>
            <person name="Manning G."/>
            <person name="Maruyama T."/>
            <person name="Michael T.P."/>
            <person name="Mikami K."/>
            <person name="Miyazaki S."/>
            <person name="Morinaga S."/>
            <person name="Murata T."/>
            <person name="Mueller-Roeber B."/>
            <person name="Nelson D.R."/>
            <person name="Obara M."/>
            <person name="Oguri Y."/>
            <person name="Olmstead R.G."/>
            <person name="Onodera N."/>
            <person name="Petersen B.L."/>
            <person name="Pils B."/>
            <person name="Prigge M."/>
            <person name="Rensing S.A."/>
            <person name="Riano-Pachon D.M."/>
            <person name="Roberts A.W."/>
            <person name="Sato Y."/>
            <person name="Scheller H.V."/>
            <person name="Schulz B."/>
            <person name="Schulz C."/>
            <person name="Shakirov E.V."/>
            <person name="Shibagaki N."/>
            <person name="Shinohara N."/>
            <person name="Shippen D.E."/>
            <person name="Soerensen I."/>
            <person name="Sotooka R."/>
            <person name="Sugimoto N."/>
            <person name="Sugita M."/>
            <person name="Sumikawa N."/>
            <person name="Tanurdzic M."/>
            <person name="Theissen G."/>
            <person name="Ulvskov P."/>
            <person name="Wakazuki S."/>
            <person name="Weng J.K."/>
            <person name="Willats W.W."/>
            <person name="Wipf D."/>
            <person name="Wolf P.G."/>
            <person name="Yang L."/>
            <person name="Zimmer A.D."/>
            <person name="Zhu Q."/>
            <person name="Mitros T."/>
            <person name="Hellsten U."/>
            <person name="Loque D."/>
            <person name="Otillar R."/>
            <person name="Salamov A."/>
            <person name="Schmutz J."/>
            <person name="Shapiro H."/>
            <person name="Lindquist E."/>
            <person name="Lucas S."/>
            <person name="Rokhsar D."/>
            <person name="Grigoriev I.V."/>
        </authorList>
    </citation>
    <scope>NUCLEOTIDE SEQUENCE [LARGE SCALE GENOMIC DNA]</scope>
</reference>
<dbReference type="Proteomes" id="UP000001514">
    <property type="component" value="Unassembled WGS sequence"/>
</dbReference>
<proteinExistence type="predicted"/>
<organism evidence="2">
    <name type="scientific">Selaginella moellendorffii</name>
    <name type="common">Spikemoss</name>
    <dbReference type="NCBI Taxonomy" id="88036"/>
    <lineage>
        <taxon>Eukaryota</taxon>
        <taxon>Viridiplantae</taxon>
        <taxon>Streptophyta</taxon>
        <taxon>Embryophyta</taxon>
        <taxon>Tracheophyta</taxon>
        <taxon>Lycopodiopsida</taxon>
        <taxon>Selaginellales</taxon>
        <taxon>Selaginellaceae</taxon>
        <taxon>Selaginella</taxon>
    </lineage>
</organism>
<dbReference type="KEGG" id="smo:SELMODRAFT_404536"/>
<dbReference type="AlphaFoldDB" id="D8QVN2"/>
<accession>D8QVN2</accession>
<dbReference type="Gramene" id="EFJ36089">
    <property type="protein sequence ID" value="EFJ36089"/>
    <property type="gene ID" value="SELMODRAFT_404536"/>
</dbReference>
<dbReference type="HOGENOM" id="CLU_1809519_0_0_1"/>